<sequence>MPNDVLRATDAVLVLGVEDTSTPEGEAADAVVSQYDLSNVVGRLTNVAISISSDVRPFYEIGRRYPTHLRPGIVKVWGSAERAHVNGALLRLLLGDGAVSPPSGPSFAQPSFNLISTLRDPARPEQMTQVTVFGVKFDSWTYTIPSDAFVMEAISFQAMRVAYEEA</sequence>
<evidence type="ECO:0000313" key="2">
    <source>
        <dbReference type="Proteomes" id="UP000021816"/>
    </source>
</evidence>
<reference evidence="1 2" key="1">
    <citation type="submission" date="2014-02" db="EMBL/GenBank/DDBJ databases">
        <title>Expanding our view of genomic diversity in Candidatus Accumulibacter clades.</title>
        <authorList>
            <person name="Skennerton C.T."/>
            <person name="Barr J.J."/>
            <person name="Slater F.R."/>
            <person name="Bond P.L."/>
            <person name="Tyson G.W."/>
        </authorList>
    </citation>
    <scope>NUCLEOTIDE SEQUENCE [LARGE SCALE GENOMIC DNA]</scope>
    <source>
        <strain evidence="2">BA-92</strain>
    </source>
</reference>
<evidence type="ECO:0000313" key="1">
    <source>
        <dbReference type="EMBL" id="EXI78777.1"/>
    </source>
</evidence>
<proteinExistence type="predicted"/>
<gene>
    <name evidence="1" type="ORF">AW10_02767</name>
</gene>
<dbReference type="Proteomes" id="UP000021816">
    <property type="component" value="Unassembled WGS sequence"/>
</dbReference>
<dbReference type="EMBL" id="JEMX01000065">
    <property type="protein sequence ID" value="EXI78777.1"/>
    <property type="molecule type" value="Genomic_DNA"/>
</dbReference>
<name>A0A011PP30_9PROT</name>
<dbReference type="AlphaFoldDB" id="A0A011PP30"/>
<organism evidence="1 2">
    <name type="scientific">Candidatus Accumulibacter appositus</name>
    <dbReference type="NCBI Taxonomy" id="1454003"/>
    <lineage>
        <taxon>Bacteria</taxon>
        <taxon>Pseudomonadati</taxon>
        <taxon>Pseudomonadota</taxon>
        <taxon>Betaproteobacteria</taxon>
        <taxon>Candidatus Accumulibacter</taxon>
    </lineage>
</organism>
<accession>A0A011PP30</accession>
<dbReference type="PATRIC" id="fig|1454003.3.peg.2824"/>
<dbReference type="STRING" id="1454003.AW10_02767"/>
<comment type="caution">
    <text evidence="1">The sequence shown here is derived from an EMBL/GenBank/DDBJ whole genome shotgun (WGS) entry which is preliminary data.</text>
</comment>
<protein>
    <submittedName>
        <fullName evidence="1">Uncharacterized protein</fullName>
    </submittedName>
</protein>